<dbReference type="EMBL" id="FTMH01000012">
    <property type="protein sequence ID" value="SIQ37355.1"/>
    <property type="molecule type" value="Genomic_DNA"/>
</dbReference>
<accession>A0A9X8R4P5</accession>
<dbReference type="AlphaFoldDB" id="A0A9X8R4P5"/>
<name>A0A9X8R4P5_9CORY</name>
<dbReference type="RefSeq" id="WP_143313272.1">
    <property type="nucleotide sequence ID" value="NZ_FTMH01000012.1"/>
</dbReference>
<comment type="caution">
    <text evidence="1">The sequence shown here is derived from an EMBL/GenBank/DDBJ whole genome shotgun (WGS) entry which is preliminary data.</text>
</comment>
<keyword evidence="2" id="KW-1185">Reference proteome</keyword>
<organism evidence="1 2">
    <name type="scientific">Corynebacterium afermentans</name>
    <dbReference type="NCBI Taxonomy" id="38286"/>
    <lineage>
        <taxon>Bacteria</taxon>
        <taxon>Bacillati</taxon>
        <taxon>Actinomycetota</taxon>
        <taxon>Actinomycetes</taxon>
        <taxon>Mycobacteriales</taxon>
        <taxon>Corynebacteriaceae</taxon>
        <taxon>Corynebacterium</taxon>
    </lineage>
</organism>
<protein>
    <submittedName>
        <fullName evidence="1">Uncharacterized protein</fullName>
    </submittedName>
</protein>
<sequence>MESSLETKMSVTRTNVAVVAAFVTLLGAAGLSGGFRAAKPETMVVAELSATQEGIQPVRLRASPLSIEVYRSYVVDGARIVEMDVTNESSIPMGASRFTQGIDLMHSNRGKGEQPQVSKHLYRRESTAPLTEVPLGISPVLNPGVSIEAILVLTDQLDFENQAYNVADADTLRFWSREYRKTPLDGSVGWWKGDVVGELILR</sequence>
<evidence type="ECO:0000313" key="1">
    <source>
        <dbReference type="EMBL" id="SIQ37355.1"/>
    </source>
</evidence>
<dbReference type="Proteomes" id="UP000185547">
    <property type="component" value="Unassembled WGS sequence"/>
</dbReference>
<proteinExistence type="predicted"/>
<reference evidence="1 2" key="1">
    <citation type="submission" date="2017-01" db="EMBL/GenBank/DDBJ databases">
        <authorList>
            <person name="Varghese N."/>
            <person name="Submissions S."/>
        </authorList>
    </citation>
    <scope>NUCLEOTIDE SEQUENCE [LARGE SCALE GENOMIC DNA]</scope>
    <source>
        <strain evidence="1 2">DSM 44280</strain>
    </source>
</reference>
<gene>
    <name evidence="1" type="ORF">SAMN05421802_11274</name>
</gene>
<evidence type="ECO:0000313" key="2">
    <source>
        <dbReference type="Proteomes" id="UP000185547"/>
    </source>
</evidence>
<dbReference type="OrthoDB" id="4412186at2"/>